<name>A0A1Y3APX4_EURMA</name>
<comment type="caution">
    <text evidence="1">The sequence shown here is derived from an EMBL/GenBank/DDBJ whole genome shotgun (WGS) entry which is preliminary data.</text>
</comment>
<dbReference type="OrthoDB" id="6514957at2759"/>
<evidence type="ECO:0000313" key="1">
    <source>
        <dbReference type="EMBL" id="OTF69526.1"/>
    </source>
</evidence>
<dbReference type="Proteomes" id="UP000194236">
    <property type="component" value="Unassembled WGS sequence"/>
</dbReference>
<gene>
    <name evidence="1" type="ORF">BLA29_001913</name>
</gene>
<dbReference type="AlphaFoldDB" id="A0A1Y3APX4"/>
<sequence>MSTELMNSPSIRRSNSYRIALRKSGVPKELLENIDPQSNTDNIESQQKTHSTIFSKERLFKKRKQQTINRNPTSSATRICDDDDNNSNETCPLKPLSLDTEFETHIGNNEHCERIVQNGQNLKIKNDEIIEENNSEERNIYKKCKHLFCLFCCCNYCCCLLRDYFS</sequence>
<protein>
    <submittedName>
        <fullName evidence="1">Uncharacterized protein</fullName>
    </submittedName>
</protein>
<organism evidence="1 2">
    <name type="scientific">Euroglyphus maynei</name>
    <name type="common">Mayne's house dust mite</name>
    <dbReference type="NCBI Taxonomy" id="6958"/>
    <lineage>
        <taxon>Eukaryota</taxon>
        <taxon>Metazoa</taxon>
        <taxon>Ecdysozoa</taxon>
        <taxon>Arthropoda</taxon>
        <taxon>Chelicerata</taxon>
        <taxon>Arachnida</taxon>
        <taxon>Acari</taxon>
        <taxon>Acariformes</taxon>
        <taxon>Sarcoptiformes</taxon>
        <taxon>Astigmata</taxon>
        <taxon>Psoroptidia</taxon>
        <taxon>Analgoidea</taxon>
        <taxon>Pyroglyphidae</taxon>
        <taxon>Pyroglyphinae</taxon>
        <taxon>Euroglyphus</taxon>
    </lineage>
</organism>
<accession>A0A1Y3APX4</accession>
<evidence type="ECO:0000313" key="2">
    <source>
        <dbReference type="Proteomes" id="UP000194236"/>
    </source>
</evidence>
<proteinExistence type="predicted"/>
<dbReference type="EMBL" id="MUJZ01070003">
    <property type="protein sequence ID" value="OTF69526.1"/>
    <property type="molecule type" value="Genomic_DNA"/>
</dbReference>
<reference evidence="1 2" key="1">
    <citation type="submission" date="2017-03" db="EMBL/GenBank/DDBJ databases">
        <title>Genome Survey of Euroglyphus maynei.</title>
        <authorList>
            <person name="Arlian L.G."/>
            <person name="Morgan M.S."/>
            <person name="Rider S.D."/>
        </authorList>
    </citation>
    <scope>NUCLEOTIDE SEQUENCE [LARGE SCALE GENOMIC DNA]</scope>
    <source>
        <strain evidence="1">Arlian Lab</strain>
        <tissue evidence="1">Whole body</tissue>
    </source>
</reference>
<keyword evidence="2" id="KW-1185">Reference proteome</keyword>